<proteinExistence type="predicted"/>
<accession>A0ACB9SM80</accession>
<organism evidence="1 2">
    <name type="scientific">Holotrichia oblita</name>
    <name type="common">Chafer beetle</name>
    <dbReference type="NCBI Taxonomy" id="644536"/>
    <lineage>
        <taxon>Eukaryota</taxon>
        <taxon>Metazoa</taxon>
        <taxon>Ecdysozoa</taxon>
        <taxon>Arthropoda</taxon>
        <taxon>Hexapoda</taxon>
        <taxon>Insecta</taxon>
        <taxon>Pterygota</taxon>
        <taxon>Neoptera</taxon>
        <taxon>Endopterygota</taxon>
        <taxon>Coleoptera</taxon>
        <taxon>Polyphaga</taxon>
        <taxon>Scarabaeiformia</taxon>
        <taxon>Scarabaeidae</taxon>
        <taxon>Melolonthinae</taxon>
        <taxon>Holotrichia</taxon>
    </lineage>
</organism>
<keyword evidence="2" id="KW-1185">Reference proteome</keyword>
<evidence type="ECO:0000313" key="2">
    <source>
        <dbReference type="Proteomes" id="UP001056778"/>
    </source>
</evidence>
<reference evidence="1" key="1">
    <citation type="submission" date="2022-04" db="EMBL/GenBank/DDBJ databases">
        <title>Chromosome-scale genome assembly of Holotrichia oblita Faldermann.</title>
        <authorList>
            <person name="Rongchong L."/>
        </authorList>
    </citation>
    <scope>NUCLEOTIDE SEQUENCE</scope>
    <source>
        <strain evidence="1">81SQS9</strain>
    </source>
</reference>
<comment type="caution">
    <text evidence="1">The sequence shown here is derived from an EMBL/GenBank/DDBJ whole genome shotgun (WGS) entry which is preliminary data.</text>
</comment>
<evidence type="ECO:0000313" key="1">
    <source>
        <dbReference type="EMBL" id="KAI4455589.1"/>
    </source>
</evidence>
<dbReference type="Proteomes" id="UP001056778">
    <property type="component" value="Chromosome 9"/>
</dbReference>
<sequence>MSDQELNMKLVGTVEKYEVLYNYKLPGYSRKDVTEKAWQDVSIELDLSGKQKMLKFFYLLFQCKVAKWRNLRTVFMRKMKPSPSGSGGKKKSYYLENAMQFCLPFIRTVIPPSTVNLPAPPSTTQRSICDTEGSETQVEDHAQLEDESITVQQNSPPTSLSIIGDPPQHQIETPPTSSSLKRTSQITQKKNKSSASVADQSVAEYFKAKKVKLLSNAEEDISNKRVDRQQGIKMFLLSLMPELEELSDSQIKIFKRQVLRVNDDISTSEYHQQPRSSSAFTMLTSPSTESRDSQMDTPHMSNVLGQIHTADFYDAFS</sequence>
<name>A0ACB9SM80_HOLOL</name>
<gene>
    <name evidence="1" type="ORF">MML48_9g00001463</name>
</gene>
<dbReference type="EMBL" id="CM043023">
    <property type="protein sequence ID" value="KAI4455589.1"/>
    <property type="molecule type" value="Genomic_DNA"/>
</dbReference>
<protein>
    <submittedName>
        <fullName evidence="1">Madf domain transcription factor</fullName>
    </submittedName>
</protein>